<reference evidence="1" key="1">
    <citation type="journal article" date="2023" name="Mol. Biol. Evol.">
        <title>Third-Generation Sequencing Reveals the Adaptive Role of the Epigenome in Three Deep-Sea Polychaetes.</title>
        <authorList>
            <person name="Perez M."/>
            <person name="Aroh O."/>
            <person name="Sun Y."/>
            <person name="Lan Y."/>
            <person name="Juniper S.K."/>
            <person name="Young C.R."/>
            <person name="Angers B."/>
            <person name="Qian P.Y."/>
        </authorList>
    </citation>
    <scope>NUCLEOTIDE SEQUENCE</scope>
    <source>
        <strain evidence="1">P08H-3</strain>
    </source>
</reference>
<sequence>LGYIEVFHIHENVNYSIDGYHPIIYRTRPDTVRGRGGVALYINELLQYIVRQDLSVFISHAYESLFVEIGNAPIGNKPIIIANTPPFADIDNFTRHLYTALNKINEEHKSVFILGDINIDFQKFESHAKTNSLIESIYSFGIPPLITKPTRITDFSQQLLIMCILIY</sequence>
<dbReference type="EMBL" id="JAODUP010000016">
    <property type="protein sequence ID" value="KAK2168568.1"/>
    <property type="molecule type" value="Genomic_DNA"/>
</dbReference>
<protein>
    <recommendedName>
        <fullName evidence="3">Endonuclease/exonuclease/phosphatase domain-containing protein</fullName>
    </recommendedName>
</protein>
<accession>A0AAD9KDN4</accession>
<dbReference type="SUPFAM" id="SSF56219">
    <property type="entry name" value="DNase I-like"/>
    <property type="match status" value="1"/>
</dbReference>
<evidence type="ECO:0000313" key="1">
    <source>
        <dbReference type="EMBL" id="KAK2168568.1"/>
    </source>
</evidence>
<evidence type="ECO:0000313" key="2">
    <source>
        <dbReference type="Proteomes" id="UP001208570"/>
    </source>
</evidence>
<comment type="caution">
    <text evidence="1">The sequence shown here is derived from an EMBL/GenBank/DDBJ whole genome shotgun (WGS) entry which is preliminary data.</text>
</comment>
<keyword evidence="2" id="KW-1185">Reference proteome</keyword>
<dbReference type="Proteomes" id="UP001208570">
    <property type="component" value="Unassembled WGS sequence"/>
</dbReference>
<dbReference type="PANTHER" id="PTHR33776:SF4">
    <property type="entry name" value="ENDONUCLEASE_EXONUCLEASE_PHOSPHATASE DOMAIN-CONTAINING PROTEIN"/>
    <property type="match status" value="1"/>
</dbReference>
<organism evidence="1 2">
    <name type="scientific">Paralvinella palmiformis</name>
    <dbReference type="NCBI Taxonomy" id="53620"/>
    <lineage>
        <taxon>Eukaryota</taxon>
        <taxon>Metazoa</taxon>
        <taxon>Spiralia</taxon>
        <taxon>Lophotrochozoa</taxon>
        <taxon>Annelida</taxon>
        <taxon>Polychaeta</taxon>
        <taxon>Sedentaria</taxon>
        <taxon>Canalipalpata</taxon>
        <taxon>Terebellida</taxon>
        <taxon>Terebelliformia</taxon>
        <taxon>Alvinellidae</taxon>
        <taxon>Paralvinella</taxon>
    </lineage>
</organism>
<dbReference type="Gene3D" id="3.60.10.10">
    <property type="entry name" value="Endonuclease/exonuclease/phosphatase"/>
    <property type="match status" value="1"/>
</dbReference>
<gene>
    <name evidence="1" type="ORF">LSH36_16g14063</name>
</gene>
<dbReference type="InterPro" id="IPR036691">
    <property type="entry name" value="Endo/exonu/phosph_ase_sf"/>
</dbReference>
<proteinExistence type="predicted"/>
<dbReference type="AlphaFoldDB" id="A0AAD9KDN4"/>
<name>A0AAD9KDN4_9ANNE</name>
<evidence type="ECO:0008006" key="3">
    <source>
        <dbReference type="Google" id="ProtNLM"/>
    </source>
</evidence>
<dbReference type="PANTHER" id="PTHR33776">
    <property type="entry name" value="ENDO/EXONUCLEASE/PHOSPHATASE DOMAIN-CONTAINING PROTEIN"/>
    <property type="match status" value="1"/>
</dbReference>
<feature type="non-terminal residue" evidence="1">
    <location>
        <position position="1"/>
    </location>
</feature>